<dbReference type="InterPro" id="IPR006741">
    <property type="entry name" value="AgrB"/>
</dbReference>
<keyword evidence="6 8" id="KW-1133">Transmembrane helix</keyword>
<dbReference type="Pfam" id="PF04647">
    <property type="entry name" value="AgrB"/>
    <property type="match status" value="1"/>
</dbReference>
<reference evidence="9 10" key="1">
    <citation type="submission" date="2024-03" db="EMBL/GenBank/DDBJ databases">
        <title>Human intestinal bacterial collection.</title>
        <authorList>
            <person name="Pauvert C."/>
            <person name="Hitch T.C.A."/>
            <person name="Clavel T."/>
        </authorList>
    </citation>
    <scope>NUCLEOTIDE SEQUENCE [LARGE SCALE GENOMIC DNA]</scope>
    <source>
        <strain evidence="9 10">CLA-JM-H10</strain>
    </source>
</reference>
<keyword evidence="3" id="KW-0645">Protease</keyword>
<dbReference type="EMBL" id="JBBMES010000030">
    <property type="protein sequence ID" value="MEQ2536315.1"/>
    <property type="molecule type" value="Genomic_DNA"/>
</dbReference>
<keyword evidence="2" id="KW-0673">Quorum sensing</keyword>
<keyword evidence="1" id="KW-1003">Cell membrane</keyword>
<feature type="transmembrane region" description="Helical" evidence="8">
    <location>
        <begin position="42"/>
        <end position="71"/>
    </location>
</feature>
<name>A0ABV1GS21_9FIRM</name>
<gene>
    <name evidence="9" type="ORF">WMO38_14525</name>
</gene>
<evidence type="ECO:0000256" key="3">
    <source>
        <dbReference type="ARBA" id="ARBA00022670"/>
    </source>
</evidence>
<feature type="transmembrane region" description="Helical" evidence="8">
    <location>
        <begin position="108"/>
        <end position="128"/>
    </location>
</feature>
<proteinExistence type="predicted"/>
<evidence type="ECO:0000256" key="5">
    <source>
        <dbReference type="ARBA" id="ARBA00022801"/>
    </source>
</evidence>
<keyword evidence="4 8" id="KW-0812">Transmembrane</keyword>
<keyword evidence="5" id="KW-0378">Hydrolase</keyword>
<evidence type="ECO:0000256" key="6">
    <source>
        <dbReference type="ARBA" id="ARBA00022989"/>
    </source>
</evidence>
<evidence type="ECO:0000256" key="8">
    <source>
        <dbReference type="SAM" id="Phobius"/>
    </source>
</evidence>
<dbReference type="Proteomes" id="UP001480973">
    <property type="component" value="Unassembled WGS sequence"/>
</dbReference>
<feature type="transmembrane region" description="Helical" evidence="8">
    <location>
        <begin position="83"/>
        <end position="102"/>
    </location>
</feature>
<feature type="transmembrane region" description="Helical" evidence="8">
    <location>
        <begin position="140"/>
        <end position="159"/>
    </location>
</feature>
<organism evidence="9 10">
    <name type="scientific">Lachnospira intestinalis</name>
    <dbReference type="NCBI Taxonomy" id="3133158"/>
    <lineage>
        <taxon>Bacteria</taxon>
        <taxon>Bacillati</taxon>
        <taxon>Bacillota</taxon>
        <taxon>Clostridia</taxon>
        <taxon>Lachnospirales</taxon>
        <taxon>Lachnospiraceae</taxon>
        <taxon>Lachnospira</taxon>
    </lineage>
</organism>
<feature type="transmembrane region" description="Helical" evidence="8">
    <location>
        <begin position="165"/>
        <end position="185"/>
    </location>
</feature>
<comment type="caution">
    <text evidence="9">The sequence shown here is derived from an EMBL/GenBank/DDBJ whole genome shotgun (WGS) entry which is preliminary data.</text>
</comment>
<evidence type="ECO:0000256" key="1">
    <source>
        <dbReference type="ARBA" id="ARBA00022475"/>
    </source>
</evidence>
<accession>A0ABV1GS21</accession>
<evidence type="ECO:0000313" key="9">
    <source>
        <dbReference type="EMBL" id="MEQ2536315.1"/>
    </source>
</evidence>
<dbReference type="SMART" id="SM00793">
    <property type="entry name" value="AgrB"/>
    <property type="match status" value="1"/>
</dbReference>
<keyword evidence="10" id="KW-1185">Reference proteome</keyword>
<protein>
    <submittedName>
        <fullName evidence="9">Accessory gene regulator B family protein</fullName>
    </submittedName>
</protein>
<keyword evidence="7 8" id="KW-0472">Membrane</keyword>
<evidence type="ECO:0000256" key="4">
    <source>
        <dbReference type="ARBA" id="ARBA00022692"/>
    </source>
</evidence>
<evidence type="ECO:0000313" key="10">
    <source>
        <dbReference type="Proteomes" id="UP001480973"/>
    </source>
</evidence>
<evidence type="ECO:0000256" key="2">
    <source>
        <dbReference type="ARBA" id="ARBA00022654"/>
    </source>
</evidence>
<sequence length="195" mass="23081">MWNGKMVDYYIKKYVEKDEYEPWQIESIRYSLLSIMLELEKWIVLICLFSILGMEYDFLIFAICLLCVRIYHGGLHMKTYTGCLIYSILYFFVAMGLHHMLLKADISIIVYIIIILSEMFVFIIPSPFKENIKLDKKHNVIMKIKLLAVNVGLIAVSVYVKRNYILYIEITYIFHIMEFVIACIIKFSRGKNTKN</sequence>
<evidence type="ECO:0000256" key="7">
    <source>
        <dbReference type="ARBA" id="ARBA00023136"/>
    </source>
</evidence>